<evidence type="ECO:0000313" key="3">
    <source>
        <dbReference type="Proteomes" id="UP000279259"/>
    </source>
</evidence>
<dbReference type="AlphaFoldDB" id="A0A427YX01"/>
<feature type="region of interest" description="Disordered" evidence="1">
    <location>
        <begin position="68"/>
        <end position="94"/>
    </location>
</feature>
<comment type="caution">
    <text evidence="2">The sequence shown here is derived from an EMBL/GenBank/DDBJ whole genome shotgun (WGS) entry which is preliminary data.</text>
</comment>
<feature type="compositionally biased region" description="Acidic residues" evidence="1">
    <location>
        <begin position="68"/>
        <end position="78"/>
    </location>
</feature>
<feature type="region of interest" description="Disordered" evidence="1">
    <location>
        <begin position="1"/>
        <end position="46"/>
    </location>
</feature>
<gene>
    <name evidence="2" type="ORF">EHS25_000706</name>
</gene>
<evidence type="ECO:0000313" key="2">
    <source>
        <dbReference type="EMBL" id="RSH95614.1"/>
    </source>
</evidence>
<sequence>MVISDHNDDDEDDGSLPGGVALSVDAPQDGASDSHSIAAPDDPYDSDSYNALAGSGFLVKAAGLDAEDDGADVMDDGESSSNGDKTSEAGETSKALPIDLTLAMFIVNPPADRH</sequence>
<organism evidence="2 3">
    <name type="scientific">Saitozyma podzolica</name>
    <dbReference type="NCBI Taxonomy" id="1890683"/>
    <lineage>
        <taxon>Eukaryota</taxon>
        <taxon>Fungi</taxon>
        <taxon>Dikarya</taxon>
        <taxon>Basidiomycota</taxon>
        <taxon>Agaricomycotina</taxon>
        <taxon>Tremellomycetes</taxon>
        <taxon>Tremellales</taxon>
        <taxon>Trimorphomycetaceae</taxon>
        <taxon>Saitozyma</taxon>
    </lineage>
</organism>
<evidence type="ECO:0000256" key="1">
    <source>
        <dbReference type="SAM" id="MobiDB-lite"/>
    </source>
</evidence>
<dbReference type="EMBL" id="RSCD01000001">
    <property type="protein sequence ID" value="RSH95614.1"/>
    <property type="molecule type" value="Genomic_DNA"/>
</dbReference>
<keyword evidence="3" id="KW-1185">Reference proteome</keyword>
<dbReference type="Proteomes" id="UP000279259">
    <property type="component" value="Unassembled WGS sequence"/>
</dbReference>
<protein>
    <submittedName>
        <fullName evidence="2">Uncharacterized protein</fullName>
    </submittedName>
</protein>
<name>A0A427YX01_9TREE</name>
<accession>A0A427YX01</accession>
<proteinExistence type="predicted"/>
<reference evidence="2 3" key="1">
    <citation type="submission" date="2018-11" db="EMBL/GenBank/DDBJ databases">
        <title>Genome sequence of Saitozyma podzolica DSM 27192.</title>
        <authorList>
            <person name="Aliyu H."/>
            <person name="Gorte O."/>
            <person name="Ochsenreither K."/>
        </authorList>
    </citation>
    <scope>NUCLEOTIDE SEQUENCE [LARGE SCALE GENOMIC DNA]</scope>
    <source>
        <strain evidence="2 3">DSM 27192</strain>
    </source>
</reference>